<reference evidence="3 4" key="1">
    <citation type="submission" date="2016-11" db="EMBL/GenBank/DDBJ databases">
        <authorList>
            <person name="Jaros S."/>
            <person name="Januszkiewicz K."/>
            <person name="Wedrychowicz H."/>
        </authorList>
    </citation>
    <scope>NUCLEOTIDE SEQUENCE [LARGE SCALE GENOMIC DNA]</scope>
    <source>
        <strain evidence="3 4">GAS242</strain>
    </source>
</reference>
<dbReference type="Gene3D" id="2.60.120.10">
    <property type="entry name" value="Jelly Rolls"/>
    <property type="match status" value="1"/>
</dbReference>
<dbReference type="AlphaFoldDB" id="A0A1M5SKK9"/>
<dbReference type="RefSeq" id="WP_172900032.1">
    <property type="nucleotide sequence ID" value="NZ_LT670818.1"/>
</dbReference>
<protein>
    <submittedName>
        <fullName evidence="3">Cupin domain protein</fullName>
    </submittedName>
</protein>
<dbReference type="InterPro" id="IPR011051">
    <property type="entry name" value="RmlC_Cupin_sf"/>
</dbReference>
<name>A0A1M5SKK9_9BRAD</name>
<dbReference type="SUPFAM" id="SSF51182">
    <property type="entry name" value="RmlC-like cupins"/>
    <property type="match status" value="1"/>
</dbReference>
<organism evidence="3 4">
    <name type="scientific">Bradyrhizobium erythrophlei</name>
    <dbReference type="NCBI Taxonomy" id="1437360"/>
    <lineage>
        <taxon>Bacteria</taxon>
        <taxon>Pseudomonadati</taxon>
        <taxon>Pseudomonadota</taxon>
        <taxon>Alphaproteobacteria</taxon>
        <taxon>Hyphomicrobiales</taxon>
        <taxon>Nitrobacteraceae</taxon>
        <taxon>Bradyrhizobium</taxon>
    </lineage>
</organism>
<dbReference type="Pfam" id="PF07883">
    <property type="entry name" value="Cupin_2"/>
    <property type="match status" value="1"/>
</dbReference>
<feature type="signal peptide" evidence="1">
    <location>
        <begin position="1"/>
        <end position="21"/>
    </location>
</feature>
<accession>A0A1M5SKK9</accession>
<feature type="domain" description="Cupin type-2" evidence="2">
    <location>
        <begin position="79"/>
        <end position="149"/>
    </location>
</feature>
<evidence type="ECO:0000256" key="1">
    <source>
        <dbReference type="SAM" id="SignalP"/>
    </source>
</evidence>
<evidence type="ECO:0000313" key="3">
    <source>
        <dbReference type="EMBL" id="SHH39025.1"/>
    </source>
</evidence>
<evidence type="ECO:0000259" key="2">
    <source>
        <dbReference type="Pfam" id="PF07883"/>
    </source>
</evidence>
<dbReference type="CDD" id="cd02208">
    <property type="entry name" value="cupin_RmlC-like"/>
    <property type="match status" value="1"/>
</dbReference>
<dbReference type="InterPro" id="IPR014710">
    <property type="entry name" value="RmlC-like_jellyroll"/>
</dbReference>
<feature type="chain" id="PRO_5012522413" evidence="1">
    <location>
        <begin position="22"/>
        <end position="157"/>
    </location>
</feature>
<sequence>MRGPLMLALFLLALGTVSARAGDVYVIDNAAGKTPVAIKKDAFVLTAVPAMGEGKPNEGFAYATALELAGTGVQIARGRVEPGGAVATHDGRQQYILYVIGGTGTLGLVDQTGATISEIKYKPDDVIVFQPNTLHNWKNASAAPFEFLGVDIAPPRK</sequence>
<gene>
    <name evidence="3" type="ORF">SAMN05444169_7200</name>
</gene>
<dbReference type="InterPro" id="IPR013096">
    <property type="entry name" value="Cupin_2"/>
</dbReference>
<dbReference type="Proteomes" id="UP000190675">
    <property type="component" value="Chromosome I"/>
</dbReference>
<proteinExistence type="predicted"/>
<evidence type="ECO:0000313" key="4">
    <source>
        <dbReference type="Proteomes" id="UP000190675"/>
    </source>
</evidence>
<keyword evidence="1" id="KW-0732">Signal</keyword>
<dbReference type="EMBL" id="LT670818">
    <property type="protein sequence ID" value="SHH39025.1"/>
    <property type="molecule type" value="Genomic_DNA"/>
</dbReference>